<gene>
    <name evidence="2" type="ordered locus">Snas_4056</name>
</gene>
<dbReference type="RefSeq" id="WP_013019279.1">
    <property type="nucleotide sequence ID" value="NC_013947.1"/>
</dbReference>
<evidence type="ECO:0000259" key="1">
    <source>
        <dbReference type="SMART" id="SM00923"/>
    </source>
</evidence>
<evidence type="ECO:0000313" key="3">
    <source>
        <dbReference type="Proteomes" id="UP000000844"/>
    </source>
</evidence>
<name>D3Q0V8_STANL</name>
<reference evidence="2 3" key="1">
    <citation type="journal article" date="2009" name="Stand. Genomic Sci.">
        <title>Complete genome sequence of Stackebrandtia nassauensis type strain (LLR-40K-21).</title>
        <authorList>
            <person name="Munk C."/>
            <person name="Lapidus A."/>
            <person name="Copeland A."/>
            <person name="Jando M."/>
            <person name="Mayilraj S."/>
            <person name="Glavina Del Rio T."/>
            <person name="Nolan M."/>
            <person name="Chen F."/>
            <person name="Lucas S."/>
            <person name="Tice H."/>
            <person name="Cheng J.F."/>
            <person name="Han C."/>
            <person name="Detter J.C."/>
            <person name="Bruce D."/>
            <person name="Goodwin L."/>
            <person name="Chain P."/>
            <person name="Pitluck S."/>
            <person name="Goker M."/>
            <person name="Ovchinikova G."/>
            <person name="Pati A."/>
            <person name="Ivanova N."/>
            <person name="Mavromatis K."/>
            <person name="Chen A."/>
            <person name="Palaniappan K."/>
            <person name="Land M."/>
            <person name="Hauser L."/>
            <person name="Chang Y.J."/>
            <person name="Jeffries C.D."/>
            <person name="Bristow J."/>
            <person name="Eisen J.A."/>
            <person name="Markowitz V."/>
            <person name="Hugenholtz P."/>
            <person name="Kyrpides N.C."/>
            <person name="Klenk H.P."/>
        </authorList>
    </citation>
    <scope>NUCLEOTIDE SEQUENCE [LARGE SCALE GENOMIC DNA]</scope>
    <source>
        <strain evidence="3">DSM 44728 / CIP 108903 / NRRL B-16338 / NBRC 102104 / LLR-40K-21</strain>
    </source>
</reference>
<keyword evidence="3" id="KW-1185">Reference proteome</keyword>
<dbReference type="SMART" id="SM00923">
    <property type="entry name" value="MbtH"/>
    <property type="match status" value="1"/>
</dbReference>
<dbReference type="Proteomes" id="UP000000844">
    <property type="component" value="Chromosome"/>
</dbReference>
<proteinExistence type="predicted"/>
<dbReference type="HOGENOM" id="CLU_181321_0_1_11"/>
<dbReference type="eggNOG" id="COG3251">
    <property type="taxonomic scope" value="Bacteria"/>
</dbReference>
<dbReference type="GO" id="GO:0019290">
    <property type="term" value="P:siderophore biosynthetic process"/>
    <property type="evidence" value="ECO:0007669"/>
    <property type="project" value="TreeGrafter"/>
</dbReference>
<dbReference type="PANTHER" id="PTHR38444">
    <property type="entry name" value="ENTEROBACTIN BIOSYNTHESIS PROTEIN YBDZ"/>
    <property type="match status" value="1"/>
</dbReference>
<dbReference type="KEGG" id="sna:Snas_4056"/>
<organism evidence="2 3">
    <name type="scientific">Stackebrandtia nassauensis (strain DSM 44728 / CIP 108903 / NRRL B-16338 / NBRC 102104 / LLR-40K-21)</name>
    <dbReference type="NCBI Taxonomy" id="446470"/>
    <lineage>
        <taxon>Bacteria</taxon>
        <taxon>Bacillati</taxon>
        <taxon>Actinomycetota</taxon>
        <taxon>Actinomycetes</taxon>
        <taxon>Glycomycetales</taxon>
        <taxon>Glycomycetaceae</taxon>
        <taxon>Stackebrandtia</taxon>
    </lineage>
</organism>
<dbReference type="PANTHER" id="PTHR38444:SF1">
    <property type="entry name" value="ENTEROBACTIN BIOSYNTHESIS PROTEIN YBDZ"/>
    <property type="match status" value="1"/>
</dbReference>
<dbReference type="GO" id="GO:0005829">
    <property type="term" value="C:cytosol"/>
    <property type="evidence" value="ECO:0007669"/>
    <property type="project" value="TreeGrafter"/>
</dbReference>
<dbReference type="STRING" id="446470.Snas_4056"/>
<feature type="domain" description="MbtH-like" evidence="1">
    <location>
        <begin position="1"/>
        <end position="51"/>
    </location>
</feature>
<dbReference type="Pfam" id="PF03621">
    <property type="entry name" value="MbtH"/>
    <property type="match status" value="1"/>
</dbReference>
<dbReference type="OrthoDB" id="7584480at2"/>
<sequence length="68" mass="7605">MFEDNDGREYVVVRNDVNQYSIWPSDRQPPTGWAPAGRTGSKADCLAEIAEVWTDMRPAPRTGTDAHV</sequence>
<dbReference type="InterPro" id="IPR037407">
    <property type="entry name" value="MLP_fam"/>
</dbReference>
<dbReference type="SUPFAM" id="SSF160582">
    <property type="entry name" value="MbtH-like"/>
    <property type="match status" value="1"/>
</dbReference>
<protein>
    <submittedName>
        <fullName evidence="2">MbtH domain protein</fullName>
    </submittedName>
</protein>
<dbReference type="InterPro" id="IPR038020">
    <property type="entry name" value="MbtH-like_sf"/>
</dbReference>
<dbReference type="AlphaFoldDB" id="D3Q0V8"/>
<evidence type="ECO:0000313" key="2">
    <source>
        <dbReference type="EMBL" id="ADD43708.1"/>
    </source>
</evidence>
<dbReference type="Gene3D" id="3.90.820.10">
    <property type="entry name" value="Structural Genomics, Unknown Function 30-nov-00 1gh9 Mol_id"/>
    <property type="match status" value="1"/>
</dbReference>
<dbReference type="InterPro" id="IPR005153">
    <property type="entry name" value="MbtH-like_dom"/>
</dbReference>
<accession>D3Q0V8</accession>
<dbReference type="EMBL" id="CP001778">
    <property type="protein sequence ID" value="ADD43708.1"/>
    <property type="molecule type" value="Genomic_DNA"/>
</dbReference>